<evidence type="ECO:0000256" key="10">
    <source>
        <dbReference type="ARBA" id="ARBA00022842"/>
    </source>
</evidence>
<dbReference type="EC" id="3.1.3.18" evidence="6 13"/>
<sequence length="233" mass="25069">MLEAALFDLDGTLLDTAPDLTLAANALRVELGMAPMREDVITTFLGKGMENLVRRVLAGSLQIEEDAARDISRELDLFRHHYHRVNGDRTRIFDGTLDGLKAMRDAGIALAVVTNKPTEFTLPLLEQTGLRGFFPVVVCGDTCEHKKPHPQPVLHACDLLGKVPAQAVVIGDSVNDALAARAAGTAVLVVPYGYNEGREVSTLDVDGIVDSLPEAAEWIRQRNDPAAAVPGLA</sequence>
<comment type="function">
    <text evidence="12 13">Specifically catalyzes the dephosphorylation of 2-phosphoglycolate. Is involved in the dissimilation of the intracellular 2-phosphoglycolate formed during the DNA repair of 3'-phosphoglycolate ends, a major class of DNA lesions induced by oxidative stress.</text>
</comment>
<evidence type="ECO:0000256" key="5">
    <source>
        <dbReference type="ARBA" id="ARBA00011233"/>
    </source>
</evidence>
<dbReference type="UniPathway" id="UPA00865">
    <property type="reaction ID" value="UER00834"/>
</dbReference>
<feature type="active site" description="Nucleophile" evidence="13">
    <location>
        <position position="8"/>
    </location>
</feature>
<dbReference type="InterPro" id="IPR036412">
    <property type="entry name" value="HAD-like_sf"/>
</dbReference>
<dbReference type="GO" id="GO:0046295">
    <property type="term" value="P:glycolate biosynthetic process"/>
    <property type="evidence" value="ECO:0007669"/>
    <property type="project" value="UniProtKB-UniRule"/>
</dbReference>
<dbReference type="InterPro" id="IPR023198">
    <property type="entry name" value="PGP-like_dom2"/>
</dbReference>
<dbReference type="GO" id="GO:0019253">
    <property type="term" value="P:reductive pentose-phosphate cycle"/>
    <property type="evidence" value="ECO:0007669"/>
    <property type="project" value="UniProtKB-KW"/>
</dbReference>
<dbReference type="SFLD" id="SFLDG01129">
    <property type="entry name" value="C1.5:_HAD__Beta-PGM__Phosphata"/>
    <property type="match status" value="1"/>
</dbReference>
<protein>
    <recommendedName>
        <fullName evidence="6 13">Phosphoglycolate phosphatase</fullName>
        <shortName evidence="13">PGP</shortName>
        <shortName evidence="13">PGPase</shortName>
        <ecNumber evidence="6 13">3.1.3.18</ecNumber>
    </recommendedName>
</protein>
<keyword evidence="11 13" id="KW-0119">Carbohydrate metabolism</keyword>
<proteinExistence type="inferred from homology"/>
<dbReference type="GO" id="GO:0006281">
    <property type="term" value="P:DNA repair"/>
    <property type="evidence" value="ECO:0007669"/>
    <property type="project" value="TreeGrafter"/>
</dbReference>
<gene>
    <name evidence="14" type="ORF">FOZ76_16180</name>
</gene>
<dbReference type="NCBIfam" id="TIGR01549">
    <property type="entry name" value="HAD-SF-IA-v1"/>
    <property type="match status" value="1"/>
</dbReference>
<dbReference type="HAMAP" id="MF_00495">
    <property type="entry name" value="GPH_hydrolase_bact"/>
    <property type="match status" value="1"/>
</dbReference>
<comment type="pathway">
    <text evidence="3 13">Organic acid metabolism; glycolate biosynthesis; glycolate from 2-phosphoglycolate: step 1/1.</text>
</comment>
<comment type="caution">
    <text evidence="14">The sequence shown here is derived from an EMBL/GenBank/DDBJ whole genome shotgun (WGS) entry which is preliminary data.</text>
</comment>
<dbReference type="PANTHER" id="PTHR43434">
    <property type="entry name" value="PHOSPHOGLYCOLATE PHOSPHATASE"/>
    <property type="match status" value="1"/>
</dbReference>
<keyword evidence="7" id="KW-0113">Calvin cycle</keyword>
<dbReference type="EMBL" id="VLTJ01000029">
    <property type="protein sequence ID" value="TSH92925.1"/>
    <property type="molecule type" value="Genomic_DNA"/>
</dbReference>
<dbReference type="Gene3D" id="3.40.50.1000">
    <property type="entry name" value="HAD superfamily/HAD-like"/>
    <property type="match status" value="1"/>
</dbReference>
<keyword evidence="8 13" id="KW-0479">Metal-binding</keyword>
<keyword evidence="15" id="KW-1185">Reference proteome</keyword>
<comment type="similarity">
    <text evidence="4 13">Belongs to the HAD-like hydrolase superfamily. CbbY/CbbZ/Gph/YieH family.</text>
</comment>
<evidence type="ECO:0000256" key="8">
    <source>
        <dbReference type="ARBA" id="ARBA00022723"/>
    </source>
</evidence>
<dbReference type="NCBIfam" id="TIGR01509">
    <property type="entry name" value="HAD-SF-IA-v3"/>
    <property type="match status" value="1"/>
</dbReference>
<dbReference type="SFLD" id="SFLDS00003">
    <property type="entry name" value="Haloacid_Dehalogenase"/>
    <property type="match status" value="1"/>
</dbReference>
<dbReference type="Gene3D" id="1.10.150.240">
    <property type="entry name" value="Putative phosphatase, domain 2"/>
    <property type="match status" value="1"/>
</dbReference>
<dbReference type="SFLD" id="SFLDG01135">
    <property type="entry name" value="C1.5.6:_HAD__Beta-PGM__Phospha"/>
    <property type="match status" value="1"/>
</dbReference>
<evidence type="ECO:0000256" key="13">
    <source>
        <dbReference type="HAMAP-Rule" id="MF_00495"/>
    </source>
</evidence>
<reference evidence="14 15" key="1">
    <citation type="submission" date="2019-07" db="EMBL/GenBank/DDBJ databases">
        <title>Qingshengfaniella alkalisoli gen. nov., sp. nov., isolated from saline soil.</title>
        <authorList>
            <person name="Xu L."/>
            <person name="Huang X.-X."/>
            <person name="Sun J.-Q."/>
        </authorList>
    </citation>
    <scope>NUCLEOTIDE SEQUENCE [LARGE SCALE GENOMIC DNA]</scope>
    <source>
        <strain evidence="14 15">DSM 27279</strain>
    </source>
</reference>
<dbReference type="NCBIfam" id="TIGR01449">
    <property type="entry name" value="PGP_bact"/>
    <property type="match status" value="1"/>
</dbReference>
<name>A0A556AJ86_9BURK</name>
<dbReference type="AlphaFoldDB" id="A0A556AJ86"/>
<evidence type="ECO:0000313" key="14">
    <source>
        <dbReference type="EMBL" id="TSH92925.1"/>
    </source>
</evidence>
<dbReference type="InterPro" id="IPR041492">
    <property type="entry name" value="HAD_2"/>
</dbReference>
<dbReference type="Pfam" id="PF13419">
    <property type="entry name" value="HAD_2"/>
    <property type="match status" value="1"/>
</dbReference>
<keyword evidence="10 13" id="KW-0460">Magnesium</keyword>
<comment type="cofactor">
    <cofactor evidence="2 13">
        <name>Mg(2+)</name>
        <dbReference type="ChEBI" id="CHEBI:18420"/>
    </cofactor>
</comment>
<dbReference type="InterPro" id="IPR023214">
    <property type="entry name" value="HAD_sf"/>
</dbReference>
<feature type="binding site" evidence="13">
    <location>
        <position position="8"/>
    </location>
    <ligand>
        <name>Mg(2+)</name>
        <dbReference type="ChEBI" id="CHEBI:18420"/>
    </ligand>
</feature>
<dbReference type="GO" id="GO:0008967">
    <property type="term" value="F:phosphoglycolate phosphatase activity"/>
    <property type="evidence" value="ECO:0007669"/>
    <property type="project" value="UniProtKB-UniRule"/>
</dbReference>
<evidence type="ECO:0000256" key="9">
    <source>
        <dbReference type="ARBA" id="ARBA00022801"/>
    </source>
</evidence>
<evidence type="ECO:0000256" key="12">
    <source>
        <dbReference type="ARBA" id="ARBA00059247"/>
    </source>
</evidence>
<dbReference type="InterPro" id="IPR006439">
    <property type="entry name" value="HAD-SF_hydro_IA"/>
</dbReference>
<dbReference type="GO" id="GO:0005829">
    <property type="term" value="C:cytosol"/>
    <property type="evidence" value="ECO:0007669"/>
    <property type="project" value="TreeGrafter"/>
</dbReference>
<comment type="subunit">
    <text evidence="5">Homotrimer.</text>
</comment>
<evidence type="ECO:0000256" key="1">
    <source>
        <dbReference type="ARBA" id="ARBA00000830"/>
    </source>
</evidence>
<dbReference type="FunFam" id="3.40.50.1000:FF:000022">
    <property type="entry name" value="Phosphoglycolate phosphatase"/>
    <property type="match status" value="1"/>
</dbReference>
<evidence type="ECO:0000256" key="6">
    <source>
        <dbReference type="ARBA" id="ARBA00013078"/>
    </source>
</evidence>
<evidence type="ECO:0000256" key="3">
    <source>
        <dbReference type="ARBA" id="ARBA00004818"/>
    </source>
</evidence>
<dbReference type="InterPro" id="IPR037512">
    <property type="entry name" value="PGPase_prok"/>
</dbReference>
<dbReference type="PRINTS" id="PR00413">
    <property type="entry name" value="HADHALOGNASE"/>
</dbReference>
<dbReference type="PANTHER" id="PTHR43434:SF1">
    <property type="entry name" value="PHOSPHOGLYCOLATE PHOSPHATASE"/>
    <property type="match status" value="1"/>
</dbReference>
<evidence type="ECO:0000256" key="11">
    <source>
        <dbReference type="ARBA" id="ARBA00023277"/>
    </source>
</evidence>
<organism evidence="14 15">
    <name type="scientific">Verticiella sediminum</name>
    <dbReference type="NCBI Taxonomy" id="1247510"/>
    <lineage>
        <taxon>Bacteria</taxon>
        <taxon>Pseudomonadati</taxon>
        <taxon>Pseudomonadota</taxon>
        <taxon>Betaproteobacteria</taxon>
        <taxon>Burkholderiales</taxon>
        <taxon>Alcaligenaceae</taxon>
        <taxon>Verticiella</taxon>
    </lineage>
</organism>
<dbReference type="OrthoDB" id="9807630at2"/>
<evidence type="ECO:0000313" key="15">
    <source>
        <dbReference type="Proteomes" id="UP000318405"/>
    </source>
</evidence>
<evidence type="ECO:0000256" key="2">
    <source>
        <dbReference type="ARBA" id="ARBA00001946"/>
    </source>
</evidence>
<evidence type="ECO:0000256" key="7">
    <source>
        <dbReference type="ARBA" id="ARBA00022567"/>
    </source>
</evidence>
<evidence type="ECO:0000256" key="4">
    <source>
        <dbReference type="ARBA" id="ARBA00006171"/>
    </source>
</evidence>
<accession>A0A556AJ86</accession>
<dbReference type="Proteomes" id="UP000318405">
    <property type="component" value="Unassembled WGS sequence"/>
</dbReference>
<feature type="binding site" evidence="13">
    <location>
        <position position="172"/>
    </location>
    <ligand>
        <name>Mg(2+)</name>
        <dbReference type="ChEBI" id="CHEBI:18420"/>
    </ligand>
</feature>
<keyword evidence="9 13" id="KW-0378">Hydrolase</keyword>
<dbReference type="InterPro" id="IPR050155">
    <property type="entry name" value="HAD-like_hydrolase_sf"/>
</dbReference>
<feature type="binding site" evidence="13">
    <location>
        <position position="10"/>
    </location>
    <ligand>
        <name>Mg(2+)</name>
        <dbReference type="ChEBI" id="CHEBI:18420"/>
    </ligand>
</feature>
<dbReference type="RefSeq" id="WP_143949291.1">
    <property type="nucleotide sequence ID" value="NZ_BAABMB010000001.1"/>
</dbReference>
<dbReference type="GO" id="GO:0046872">
    <property type="term" value="F:metal ion binding"/>
    <property type="evidence" value="ECO:0007669"/>
    <property type="project" value="UniProtKB-KW"/>
</dbReference>
<comment type="catalytic activity">
    <reaction evidence="1 13">
        <text>2-phosphoglycolate + H2O = glycolate + phosphate</text>
        <dbReference type="Rhea" id="RHEA:14369"/>
        <dbReference type="ChEBI" id="CHEBI:15377"/>
        <dbReference type="ChEBI" id="CHEBI:29805"/>
        <dbReference type="ChEBI" id="CHEBI:43474"/>
        <dbReference type="ChEBI" id="CHEBI:58033"/>
        <dbReference type="EC" id="3.1.3.18"/>
    </reaction>
</comment>
<dbReference type="NCBIfam" id="NF009695">
    <property type="entry name" value="PRK13222.1-2"/>
    <property type="match status" value="1"/>
</dbReference>
<dbReference type="SUPFAM" id="SSF56784">
    <property type="entry name" value="HAD-like"/>
    <property type="match status" value="1"/>
</dbReference>